<reference evidence="2 3" key="1">
    <citation type="submission" date="2019-11" db="EMBL/GenBank/DDBJ databases">
        <title>Whole genome sequence of Oryza granulata.</title>
        <authorList>
            <person name="Li W."/>
        </authorList>
    </citation>
    <scope>NUCLEOTIDE SEQUENCE [LARGE SCALE GENOMIC DNA]</scope>
    <source>
        <strain evidence="3">cv. Menghai</strain>
        <tissue evidence="2">Leaf</tissue>
    </source>
</reference>
<feature type="region of interest" description="Disordered" evidence="1">
    <location>
        <begin position="1"/>
        <end position="22"/>
    </location>
</feature>
<gene>
    <name evidence="2" type="ORF">E2562_015722</name>
</gene>
<dbReference type="Proteomes" id="UP000479710">
    <property type="component" value="Unassembled WGS sequence"/>
</dbReference>
<name>A0A6G1D2Z2_9ORYZ</name>
<accession>A0A6G1D2Z2</accession>
<sequence>MSSHFFEQYSTSSLKKMPSDAPGKLVNSYDLEQSRAKNSILPSRAAVTCGSTNMPGAEHSEAAGAVAVEAIVSNDHEQIISGMYQVSSTNVLVLAILVSHTERDCIHLNT</sequence>
<evidence type="ECO:0000256" key="1">
    <source>
        <dbReference type="SAM" id="MobiDB-lite"/>
    </source>
</evidence>
<dbReference type="AlphaFoldDB" id="A0A6G1D2Z2"/>
<feature type="compositionally biased region" description="Polar residues" evidence="1">
    <location>
        <begin position="1"/>
        <end position="14"/>
    </location>
</feature>
<evidence type="ECO:0000313" key="2">
    <source>
        <dbReference type="EMBL" id="KAF0907215.1"/>
    </source>
</evidence>
<dbReference type="EMBL" id="SPHZ02000007">
    <property type="protein sequence ID" value="KAF0907215.1"/>
    <property type="molecule type" value="Genomic_DNA"/>
</dbReference>
<protein>
    <submittedName>
        <fullName evidence="2">Uncharacterized protein</fullName>
    </submittedName>
</protein>
<proteinExistence type="predicted"/>
<keyword evidence="3" id="KW-1185">Reference proteome</keyword>
<comment type="caution">
    <text evidence="2">The sequence shown here is derived from an EMBL/GenBank/DDBJ whole genome shotgun (WGS) entry which is preliminary data.</text>
</comment>
<organism evidence="2 3">
    <name type="scientific">Oryza meyeriana var. granulata</name>
    <dbReference type="NCBI Taxonomy" id="110450"/>
    <lineage>
        <taxon>Eukaryota</taxon>
        <taxon>Viridiplantae</taxon>
        <taxon>Streptophyta</taxon>
        <taxon>Embryophyta</taxon>
        <taxon>Tracheophyta</taxon>
        <taxon>Spermatophyta</taxon>
        <taxon>Magnoliopsida</taxon>
        <taxon>Liliopsida</taxon>
        <taxon>Poales</taxon>
        <taxon>Poaceae</taxon>
        <taxon>BOP clade</taxon>
        <taxon>Oryzoideae</taxon>
        <taxon>Oryzeae</taxon>
        <taxon>Oryzinae</taxon>
        <taxon>Oryza</taxon>
        <taxon>Oryza meyeriana</taxon>
    </lineage>
</organism>
<evidence type="ECO:0000313" key="3">
    <source>
        <dbReference type="Proteomes" id="UP000479710"/>
    </source>
</evidence>